<dbReference type="SUPFAM" id="SSF103481">
    <property type="entry name" value="Multidrug resistance efflux transporter EmrE"/>
    <property type="match status" value="2"/>
</dbReference>
<sequence length="352" mass="35434">MNDSRSAAPAAAVGVPEAVAALDGTGHGDPGRGGPGRGEARRTTLGPVALVVAGGLSVQFGAAVAVLLMPRAGALGVVTLRLAAAALVLLVVCRPSLRGHSRADWGTVLAFGVAMGGMNTLFYQAADRIPLGAAVTLEVLGPLVLSVVASRRLLNLVWAGLALCGVVLLSGMGPSPFGQGREAGGFDGLDPIGAAYALAAGAMWAAYIVFSARTGRRFPQADGLALAMAVAAVLSLPLGVLESGSKLLVPSTLGLGAAVALLSSVLPYTLELMALRRLPAPTFAVLMSLEPAIAAMAGFLILDQALSTTDALAIALVVGASMGAVRATARRGRMEKGTKSGRRPVRGNREGH</sequence>
<comment type="similarity">
    <text evidence="2">Belongs to the EamA transporter family.</text>
</comment>
<keyword evidence="11" id="KW-1185">Reference proteome</keyword>
<dbReference type="PANTHER" id="PTHR42920">
    <property type="entry name" value="OS03G0707200 PROTEIN-RELATED"/>
    <property type="match status" value="1"/>
</dbReference>
<evidence type="ECO:0000256" key="1">
    <source>
        <dbReference type="ARBA" id="ARBA00004651"/>
    </source>
</evidence>
<feature type="transmembrane region" description="Helical" evidence="8">
    <location>
        <begin position="74"/>
        <end position="93"/>
    </location>
</feature>
<feature type="region of interest" description="Disordered" evidence="7">
    <location>
        <begin position="329"/>
        <end position="352"/>
    </location>
</feature>
<dbReference type="RefSeq" id="WP_228868791.1">
    <property type="nucleotide sequence ID" value="NZ_JAHUVW010000001.1"/>
</dbReference>
<dbReference type="Pfam" id="PF00892">
    <property type="entry name" value="EamA"/>
    <property type="match status" value="1"/>
</dbReference>
<evidence type="ECO:0000256" key="8">
    <source>
        <dbReference type="SAM" id="Phobius"/>
    </source>
</evidence>
<feature type="transmembrane region" description="Helical" evidence="8">
    <location>
        <begin position="247"/>
        <end position="270"/>
    </location>
</feature>
<dbReference type="Proteomes" id="UP000735541">
    <property type="component" value="Unassembled WGS sequence"/>
</dbReference>
<name>A0ABS6TPY2_STRHA</name>
<accession>A0ABS6TPY2</accession>
<feature type="transmembrane region" description="Helical" evidence="8">
    <location>
        <begin position="129"/>
        <end position="149"/>
    </location>
</feature>
<feature type="transmembrane region" description="Helical" evidence="8">
    <location>
        <begin position="156"/>
        <end position="173"/>
    </location>
</feature>
<organism evidence="10 11">
    <name type="scientific">Streptomyces halstedii</name>
    <dbReference type="NCBI Taxonomy" id="1944"/>
    <lineage>
        <taxon>Bacteria</taxon>
        <taxon>Bacillati</taxon>
        <taxon>Actinomycetota</taxon>
        <taxon>Actinomycetes</taxon>
        <taxon>Kitasatosporales</taxon>
        <taxon>Streptomycetaceae</taxon>
        <taxon>Streptomyces</taxon>
    </lineage>
</organism>
<evidence type="ECO:0000256" key="3">
    <source>
        <dbReference type="ARBA" id="ARBA00022475"/>
    </source>
</evidence>
<feature type="transmembrane region" description="Helical" evidence="8">
    <location>
        <begin position="105"/>
        <end position="123"/>
    </location>
</feature>
<dbReference type="PANTHER" id="PTHR42920:SF5">
    <property type="entry name" value="EAMA DOMAIN-CONTAINING PROTEIN"/>
    <property type="match status" value="1"/>
</dbReference>
<evidence type="ECO:0000313" key="11">
    <source>
        <dbReference type="Proteomes" id="UP000735541"/>
    </source>
</evidence>
<comment type="caution">
    <text evidence="10">The sequence shown here is derived from an EMBL/GenBank/DDBJ whole genome shotgun (WGS) entry which is preliminary data.</text>
</comment>
<keyword evidence="5 8" id="KW-1133">Transmembrane helix</keyword>
<proteinExistence type="inferred from homology"/>
<feature type="transmembrane region" description="Helical" evidence="8">
    <location>
        <begin position="45"/>
        <end position="68"/>
    </location>
</feature>
<dbReference type="InterPro" id="IPR037185">
    <property type="entry name" value="EmrE-like"/>
</dbReference>
<gene>
    <name evidence="10" type="ORF">STHAL_12355</name>
</gene>
<keyword evidence="3" id="KW-1003">Cell membrane</keyword>
<dbReference type="InterPro" id="IPR051258">
    <property type="entry name" value="Diverse_Substrate_Transporter"/>
</dbReference>
<dbReference type="EMBL" id="JAHUVW010000001">
    <property type="protein sequence ID" value="MBV7670257.1"/>
    <property type="molecule type" value="Genomic_DNA"/>
</dbReference>
<keyword evidence="4 8" id="KW-0812">Transmembrane</keyword>
<protein>
    <submittedName>
        <fullName evidence="10">EamA family transporter</fullName>
    </submittedName>
</protein>
<comment type="subcellular location">
    <subcellularLocation>
        <location evidence="1">Cell membrane</location>
        <topology evidence="1">Multi-pass membrane protein</topology>
    </subcellularLocation>
</comment>
<keyword evidence="6 8" id="KW-0472">Membrane</keyword>
<evidence type="ECO:0000256" key="7">
    <source>
        <dbReference type="SAM" id="MobiDB-lite"/>
    </source>
</evidence>
<evidence type="ECO:0000259" key="9">
    <source>
        <dbReference type="Pfam" id="PF00892"/>
    </source>
</evidence>
<feature type="transmembrane region" description="Helical" evidence="8">
    <location>
        <begin position="224"/>
        <end position="241"/>
    </location>
</feature>
<feature type="transmembrane region" description="Helical" evidence="8">
    <location>
        <begin position="193"/>
        <end position="212"/>
    </location>
</feature>
<feature type="domain" description="EamA" evidence="9">
    <location>
        <begin position="192"/>
        <end position="322"/>
    </location>
</feature>
<evidence type="ECO:0000256" key="5">
    <source>
        <dbReference type="ARBA" id="ARBA00022989"/>
    </source>
</evidence>
<feature type="transmembrane region" description="Helical" evidence="8">
    <location>
        <begin position="308"/>
        <end position="329"/>
    </location>
</feature>
<feature type="transmembrane region" description="Helical" evidence="8">
    <location>
        <begin position="282"/>
        <end position="302"/>
    </location>
</feature>
<dbReference type="InterPro" id="IPR000620">
    <property type="entry name" value="EamA_dom"/>
</dbReference>
<evidence type="ECO:0000256" key="2">
    <source>
        <dbReference type="ARBA" id="ARBA00007362"/>
    </source>
</evidence>
<evidence type="ECO:0000256" key="6">
    <source>
        <dbReference type="ARBA" id="ARBA00023136"/>
    </source>
</evidence>
<evidence type="ECO:0000313" key="10">
    <source>
        <dbReference type="EMBL" id="MBV7670257.1"/>
    </source>
</evidence>
<evidence type="ECO:0000256" key="4">
    <source>
        <dbReference type="ARBA" id="ARBA00022692"/>
    </source>
</evidence>
<reference evidence="10 11" key="1">
    <citation type="submission" date="2021-07" db="EMBL/GenBank/DDBJ databases">
        <title>Sequencing Streptomyces halstedii LGO-A4 genome an citrus endophytic actinomycete.</title>
        <authorList>
            <person name="Samborskyy M."/>
            <person name="Scott N."/>
            <person name="Deglau R."/>
            <person name="Dickens S."/>
            <person name="Oliveira L.G."/>
        </authorList>
    </citation>
    <scope>NUCLEOTIDE SEQUENCE [LARGE SCALE GENOMIC DNA]</scope>
    <source>
        <strain evidence="10 11">LGO-A4</strain>
    </source>
</reference>